<organism evidence="5">
    <name type="scientific">Aureococcus anophagefferens</name>
    <name type="common">Harmful bloom alga</name>
    <dbReference type="NCBI Taxonomy" id="44056"/>
    <lineage>
        <taxon>Eukaryota</taxon>
        <taxon>Sar</taxon>
        <taxon>Stramenopiles</taxon>
        <taxon>Ochrophyta</taxon>
        <taxon>Pelagophyceae</taxon>
        <taxon>Pelagomonadales</taxon>
        <taxon>Pelagomonadaceae</taxon>
        <taxon>Aureococcus</taxon>
    </lineage>
</organism>
<dbReference type="InterPro" id="IPR042099">
    <property type="entry name" value="ANL_N_sf"/>
</dbReference>
<evidence type="ECO:0000313" key="5">
    <source>
        <dbReference type="Proteomes" id="UP000002729"/>
    </source>
</evidence>
<gene>
    <name evidence="4" type="ORF">AURANDRAFT_67302</name>
</gene>
<keyword evidence="5" id="KW-1185">Reference proteome</keyword>
<dbReference type="SUPFAM" id="SSF56801">
    <property type="entry name" value="Acetyl-CoA synthetase-like"/>
    <property type="match status" value="1"/>
</dbReference>
<reference evidence="4 5" key="1">
    <citation type="journal article" date="2011" name="Proc. Natl. Acad. Sci. U.S.A.">
        <title>Niche of harmful alga Aureococcus anophagefferens revealed through ecogenomics.</title>
        <authorList>
            <person name="Gobler C.J."/>
            <person name="Berry D.L."/>
            <person name="Dyhrman S.T."/>
            <person name="Wilhelm S.W."/>
            <person name="Salamov A."/>
            <person name="Lobanov A.V."/>
            <person name="Zhang Y."/>
            <person name="Collier J.L."/>
            <person name="Wurch L.L."/>
            <person name="Kustka A.B."/>
            <person name="Dill B.D."/>
            <person name="Shah M."/>
            <person name="VerBerkmoes N.C."/>
            <person name="Kuo A."/>
            <person name="Terry A."/>
            <person name="Pangilinan J."/>
            <person name="Lindquist E.A."/>
            <person name="Lucas S."/>
            <person name="Paulsen I.T."/>
            <person name="Hattenrath-Lehmann T.K."/>
            <person name="Talmage S.C."/>
            <person name="Walker E.A."/>
            <person name="Koch F."/>
            <person name="Burson A.M."/>
            <person name="Marcoval M.A."/>
            <person name="Tang Y.Z."/>
            <person name="Lecleir G.R."/>
            <person name="Coyne K.J."/>
            <person name="Berg G.M."/>
            <person name="Bertrand E.M."/>
            <person name="Saito M.A."/>
            <person name="Gladyshev V.N."/>
            <person name="Grigoriev I.V."/>
        </authorList>
    </citation>
    <scope>NUCLEOTIDE SEQUENCE [LARGE SCALE GENOMIC DNA]</scope>
    <source>
        <strain evidence="5">CCMP 1984</strain>
    </source>
</reference>
<dbReference type="PROSITE" id="PS00455">
    <property type="entry name" value="AMP_BINDING"/>
    <property type="match status" value="1"/>
</dbReference>
<evidence type="ECO:0000259" key="3">
    <source>
        <dbReference type="Pfam" id="PF00501"/>
    </source>
</evidence>
<name>F0YKP8_AURAN</name>
<dbReference type="InterPro" id="IPR000873">
    <property type="entry name" value="AMP-dep_synth/lig_dom"/>
</dbReference>
<dbReference type="InParanoid" id="F0YKP8"/>
<dbReference type="PANTHER" id="PTHR24095">
    <property type="entry name" value="ACETYL-COENZYME A SYNTHETASE"/>
    <property type="match status" value="1"/>
</dbReference>
<feature type="domain" description="AMP-dependent synthetase/ligase" evidence="3">
    <location>
        <begin position="37"/>
        <end position="176"/>
    </location>
</feature>
<protein>
    <recommendedName>
        <fullName evidence="1">acetate--CoA ligase</fullName>
        <ecNumber evidence="1">6.2.1.1</ecNumber>
    </recommendedName>
</protein>
<dbReference type="AlphaFoldDB" id="F0YKP8"/>
<feature type="compositionally biased region" description="Basic and acidic residues" evidence="2">
    <location>
        <begin position="16"/>
        <end position="32"/>
    </location>
</feature>
<dbReference type="InterPro" id="IPR020845">
    <property type="entry name" value="AMP-binding_CS"/>
</dbReference>
<dbReference type="GO" id="GO:0003987">
    <property type="term" value="F:acetate-CoA ligase activity"/>
    <property type="evidence" value="ECO:0007669"/>
    <property type="project" value="UniProtKB-EC"/>
</dbReference>
<dbReference type="GO" id="GO:0006085">
    <property type="term" value="P:acetyl-CoA biosynthetic process"/>
    <property type="evidence" value="ECO:0007669"/>
    <property type="project" value="TreeGrafter"/>
</dbReference>
<evidence type="ECO:0000313" key="4">
    <source>
        <dbReference type="EMBL" id="EGB04322.1"/>
    </source>
</evidence>
<dbReference type="Gene3D" id="3.40.50.12780">
    <property type="entry name" value="N-terminal domain of ligase-like"/>
    <property type="match status" value="1"/>
</dbReference>
<evidence type="ECO:0000256" key="1">
    <source>
        <dbReference type="ARBA" id="ARBA00013275"/>
    </source>
</evidence>
<sequence>MHAVGVLALNDSESSDDARPCRDRPTPKSAHNDFADSVREVAARIHWFEAALKAIDIHLGDRIILALPSNFRAMTWIEAAKRSGVVYACMPAGLPCQSLADRLHDTGAKSLFVRGSEGLAIARQAISRFFDAETMNYDLQSLTPLEGNFPLFIIYTSGSTGKPKGALTSQITSVVTCANPVSPYVARFAVILERYSVTILKAGVAFLKYLMSQKLGPSELTKFDMSMLKIPQCASFLGFHLKSGSQPILNERVRTDLAATTERRGKLSSLRHGPTWLGQCGESLEL</sequence>
<dbReference type="Proteomes" id="UP000002729">
    <property type="component" value="Unassembled WGS sequence"/>
</dbReference>
<dbReference type="Pfam" id="PF00501">
    <property type="entry name" value="AMP-binding"/>
    <property type="match status" value="1"/>
</dbReference>
<dbReference type="PANTHER" id="PTHR24095:SF14">
    <property type="entry name" value="ACETYL-COENZYME A SYNTHETASE 1"/>
    <property type="match status" value="1"/>
</dbReference>
<accession>F0YKP8</accession>
<dbReference type="RefSeq" id="XP_009041032.1">
    <property type="nucleotide sequence ID" value="XM_009042784.1"/>
</dbReference>
<feature type="region of interest" description="Disordered" evidence="2">
    <location>
        <begin position="1"/>
        <end position="32"/>
    </location>
</feature>
<evidence type="ECO:0000256" key="2">
    <source>
        <dbReference type="SAM" id="MobiDB-lite"/>
    </source>
</evidence>
<proteinExistence type="predicted"/>
<dbReference type="KEGG" id="aaf:AURANDRAFT_67302"/>
<dbReference type="GeneID" id="20226171"/>
<dbReference type="EC" id="6.2.1.1" evidence="1"/>
<dbReference type="EMBL" id="GL833153">
    <property type="protein sequence ID" value="EGB04322.1"/>
    <property type="molecule type" value="Genomic_DNA"/>
</dbReference>